<dbReference type="RefSeq" id="WP_317642186.1">
    <property type="nucleotide sequence ID" value="NZ_AP026800.1"/>
</dbReference>
<evidence type="ECO:0000256" key="2">
    <source>
        <dbReference type="SAM" id="Phobius"/>
    </source>
</evidence>
<feature type="region of interest" description="Disordered" evidence="1">
    <location>
        <begin position="186"/>
        <end position="226"/>
    </location>
</feature>
<accession>A0ABM8BCQ6</accession>
<evidence type="ECO:0008006" key="5">
    <source>
        <dbReference type="Google" id="ProtNLM"/>
    </source>
</evidence>
<dbReference type="Proteomes" id="UP001321748">
    <property type="component" value="Chromosome"/>
</dbReference>
<name>A0ABM8BCQ6_9BIFI</name>
<evidence type="ECO:0000256" key="1">
    <source>
        <dbReference type="SAM" id="MobiDB-lite"/>
    </source>
</evidence>
<sequence length="226" mass="25230">MKEERKNVNTAGDAWEPLAFHYQVIGRFTLGLIYLVVELPIAWVLGKLIDVTYLPLGRLTQYIVVSTVICAVCNASLMRHWCIKERRDLPTGKAEIFAEIVATAVATWAVGYWLADTWQQQLAMSALLALAVLADRLIFAPDAGTPDDVRDKVAQSHVVLQNMAADIKKDRRNQAAQRLDQFNKEHGVNRLGWHPSSVDEDNDQQEVSEAKDISHEAGDDGGEHDI</sequence>
<keyword evidence="2" id="KW-0812">Transmembrane</keyword>
<feature type="transmembrane region" description="Helical" evidence="2">
    <location>
        <begin position="61"/>
        <end position="82"/>
    </location>
</feature>
<evidence type="ECO:0000313" key="4">
    <source>
        <dbReference type="Proteomes" id="UP001321748"/>
    </source>
</evidence>
<keyword evidence="2" id="KW-0472">Membrane</keyword>
<dbReference type="EMBL" id="AP026800">
    <property type="protein sequence ID" value="BDR54665.1"/>
    <property type="molecule type" value="Genomic_DNA"/>
</dbReference>
<keyword evidence="4" id="KW-1185">Reference proteome</keyword>
<protein>
    <recommendedName>
        <fullName evidence="5">Transmembrane protein</fullName>
    </recommendedName>
</protein>
<proteinExistence type="predicted"/>
<feature type="transmembrane region" description="Helical" evidence="2">
    <location>
        <begin position="28"/>
        <end position="49"/>
    </location>
</feature>
<reference evidence="3 4" key="1">
    <citation type="journal article" date="2023" name="Microbiol. Spectr.">
        <title>Symbiosis of Carpenter Bees with Uncharacterized Lactic Acid Bacteria Showing NAD Auxotrophy.</title>
        <authorList>
            <person name="Kawasaki S."/>
            <person name="Ozawa K."/>
            <person name="Mori T."/>
            <person name="Yamamoto A."/>
            <person name="Ito M."/>
            <person name="Ohkuma M."/>
            <person name="Sakamoto M."/>
            <person name="Matsutani M."/>
        </authorList>
    </citation>
    <scope>NUCLEOTIDE SEQUENCE [LARGE SCALE GENOMIC DNA]</scope>
    <source>
        <strain evidence="3 4">KimH</strain>
    </source>
</reference>
<keyword evidence="2" id="KW-1133">Transmembrane helix</keyword>
<feature type="compositionally biased region" description="Basic and acidic residues" evidence="1">
    <location>
        <begin position="208"/>
        <end position="226"/>
    </location>
</feature>
<organism evidence="3 4">
    <name type="scientific">Bombiscardovia apis</name>
    <dbReference type="NCBI Taxonomy" id="2932182"/>
    <lineage>
        <taxon>Bacteria</taxon>
        <taxon>Bacillati</taxon>
        <taxon>Actinomycetota</taxon>
        <taxon>Actinomycetes</taxon>
        <taxon>Bifidobacteriales</taxon>
        <taxon>Bifidobacteriaceae</taxon>
        <taxon>Bombiscardovia</taxon>
    </lineage>
</organism>
<feature type="transmembrane region" description="Helical" evidence="2">
    <location>
        <begin position="94"/>
        <end position="115"/>
    </location>
</feature>
<gene>
    <name evidence="3" type="ORF">KIMH_07760</name>
</gene>
<evidence type="ECO:0000313" key="3">
    <source>
        <dbReference type="EMBL" id="BDR54665.1"/>
    </source>
</evidence>